<dbReference type="SUPFAM" id="SSF54593">
    <property type="entry name" value="Glyoxalase/Bleomycin resistance protein/Dihydroxybiphenyl dioxygenase"/>
    <property type="match status" value="1"/>
</dbReference>
<evidence type="ECO:0000259" key="1">
    <source>
        <dbReference type="Pfam" id="PF18029"/>
    </source>
</evidence>
<reference evidence="2 3" key="1">
    <citation type="submission" date="2020-05" db="EMBL/GenBank/DDBJ databases">
        <title>Nakamurella sp. DB0629 isolated from air conditioner.</title>
        <authorList>
            <person name="Kim D.H."/>
            <person name="Kim D.-U."/>
        </authorList>
    </citation>
    <scope>NUCLEOTIDE SEQUENCE [LARGE SCALE GENOMIC DNA]</scope>
    <source>
        <strain evidence="2 3">DB0629</strain>
    </source>
</reference>
<dbReference type="Pfam" id="PF18029">
    <property type="entry name" value="Glyoxalase_6"/>
    <property type="match status" value="1"/>
</dbReference>
<evidence type="ECO:0000313" key="2">
    <source>
        <dbReference type="EMBL" id="NNG37263.1"/>
    </source>
</evidence>
<evidence type="ECO:0000313" key="3">
    <source>
        <dbReference type="Proteomes" id="UP000562984"/>
    </source>
</evidence>
<sequence length="214" mass="22943">MTSITPQQFHDSDGTADWRFLFSGVTACFRVDSLGQAIEFAGRIGSAVTGLGRVPDLDLRADSVTVRVFPGVDGPVADDIELAHRVSAAAADLGLAADPQSVQHIQLAIDATDYAAIREFWAAVLGYRLLGEEDAVDPKRIGPPIWFQESPELRTGRNRIHVDVSVPHDVAESRIAAALAAGGRMVDDRFAPAGWTLADPEGNEVDIATWQGRA</sequence>
<dbReference type="Proteomes" id="UP000562984">
    <property type="component" value="Unassembled WGS sequence"/>
</dbReference>
<keyword evidence="3" id="KW-1185">Reference proteome</keyword>
<dbReference type="EMBL" id="JABEND010000011">
    <property type="protein sequence ID" value="NNG37263.1"/>
    <property type="molecule type" value="Genomic_DNA"/>
</dbReference>
<dbReference type="InterPro" id="IPR041581">
    <property type="entry name" value="Glyoxalase_6"/>
</dbReference>
<comment type="caution">
    <text evidence="2">The sequence shown here is derived from an EMBL/GenBank/DDBJ whole genome shotgun (WGS) entry which is preliminary data.</text>
</comment>
<dbReference type="PANTHER" id="PTHR35908">
    <property type="entry name" value="HYPOTHETICAL FUSION PROTEIN"/>
    <property type="match status" value="1"/>
</dbReference>
<dbReference type="RefSeq" id="WP_171200956.1">
    <property type="nucleotide sequence ID" value="NZ_JABEND010000011.1"/>
</dbReference>
<dbReference type="AlphaFoldDB" id="A0A849AC30"/>
<organism evidence="2 3">
    <name type="scientific">Nakamurella aerolata</name>
    <dbReference type="NCBI Taxonomy" id="1656892"/>
    <lineage>
        <taxon>Bacteria</taxon>
        <taxon>Bacillati</taxon>
        <taxon>Actinomycetota</taxon>
        <taxon>Actinomycetes</taxon>
        <taxon>Nakamurellales</taxon>
        <taxon>Nakamurellaceae</taxon>
        <taxon>Nakamurella</taxon>
    </lineage>
</organism>
<dbReference type="InterPro" id="IPR029068">
    <property type="entry name" value="Glyas_Bleomycin-R_OHBP_Dase"/>
</dbReference>
<protein>
    <submittedName>
        <fullName evidence="2">VOC family protein</fullName>
    </submittedName>
</protein>
<name>A0A849AC30_9ACTN</name>
<dbReference type="CDD" id="cd06587">
    <property type="entry name" value="VOC"/>
    <property type="match status" value="1"/>
</dbReference>
<dbReference type="Gene3D" id="3.10.180.10">
    <property type="entry name" value="2,3-Dihydroxybiphenyl 1,2-Dioxygenase, domain 1"/>
    <property type="match status" value="1"/>
</dbReference>
<gene>
    <name evidence="2" type="ORF">HKD39_16440</name>
</gene>
<accession>A0A849AC30</accession>
<dbReference type="PANTHER" id="PTHR35908:SF1">
    <property type="entry name" value="CONSERVED PROTEIN"/>
    <property type="match status" value="1"/>
</dbReference>
<feature type="domain" description="Glyoxalase-like" evidence="1">
    <location>
        <begin position="106"/>
        <end position="207"/>
    </location>
</feature>
<proteinExistence type="predicted"/>